<feature type="transmembrane region" description="Helical" evidence="1">
    <location>
        <begin position="18"/>
        <end position="41"/>
    </location>
</feature>
<protein>
    <submittedName>
        <fullName evidence="2">Uncharacterized protein</fullName>
    </submittedName>
</protein>
<proteinExistence type="predicted"/>
<gene>
    <name evidence="2" type="ORF">EUGRSUZ_A01546</name>
</gene>
<name>A0A059DG72_EUCGR</name>
<dbReference type="InParanoid" id="A0A059DG72"/>
<reference evidence="2" key="1">
    <citation type="submission" date="2013-07" db="EMBL/GenBank/DDBJ databases">
        <title>The genome of Eucalyptus grandis.</title>
        <authorList>
            <person name="Schmutz J."/>
            <person name="Hayes R."/>
            <person name="Myburg A."/>
            <person name="Tuskan G."/>
            <person name="Grattapaglia D."/>
            <person name="Rokhsar D.S."/>
        </authorList>
    </citation>
    <scope>NUCLEOTIDE SEQUENCE</scope>
    <source>
        <tissue evidence="2">Leaf extractions</tissue>
    </source>
</reference>
<accession>A0A059DG72</accession>
<dbReference type="Gramene" id="KCW89250">
    <property type="protein sequence ID" value="KCW89250"/>
    <property type="gene ID" value="EUGRSUZ_A01546"/>
</dbReference>
<dbReference type="EMBL" id="KK198753">
    <property type="protein sequence ID" value="KCW89250.1"/>
    <property type="molecule type" value="Genomic_DNA"/>
</dbReference>
<keyword evidence="1" id="KW-0812">Transmembrane</keyword>
<feature type="transmembrane region" description="Helical" evidence="1">
    <location>
        <begin position="61"/>
        <end position="78"/>
    </location>
</feature>
<keyword evidence="1" id="KW-0472">Membrane</keyword>
<keyword evidence="1" id="KW-1133">Transmembrane helix</keyword>
<evidence type="ECO:0000313" key="2">
    <source>
        <dbReference type="EMBL" id="KCW89250.1"/>
    </source>
</evidence>
<evidence type="ECO:0000256" key="1">
    <source>
        <dbReference type="SAM" id="Phobius"/>
    </source>
</evidence>
<dbReference type="AlphaFoldDB" id="A0A059DG72"/>
<sequence>MNYFNLNRKRRKIGYVPFYYLIFNLFVIFRISFDTLSAISFDQDIGMSKIVNIYIMPKKRYLSYILLSFTLFFCQKKFPFIIKIMHENIYG</sequence>
<organism evidence="2">
    <name type="scientific">Eucalyptus grandis</name>
    <name type="common">Flooded gum</name>
    <dbReference type="NCBI Taxonomy" id="71139"/>
    <lineage>
        <taxon>Eukaryota</taxon>
        <taxon>Viridiplantae</taxon>
        <taxon>Streptophyta</taxon>
        <taxon>Embryophyta</taxon>
        <taxon>Tracheophyta</taxon>
        <taxon>Spermatophyta</taxon>
        <taxon>Magnoliopsida</taxon>
        <taxon>eudicotyledons</taxon>
        <taxon>Gunneridae</taxon>
        <taxon>Pentapetalae</taxon>
        <taxon>rosids</taxon>
        <taxon>malvids</taxon>
        <taxon>Myrtales</taxon>
        <taxon>Myrtaceae</taxon>
        <taxon>Myrtoideae</taxon>
        <taxon>Eucalypteae</taxon>
        <taxon>Eucalyptus</taxon>
    </lineage>
</organism>